<organism evidence="2 3">
    <name type="scientific">Meloidogyne graminicola</name>
    <dbReference type="NCBI Taxonomy" id="189291"/>
    <lineage>
        <taxon>Eukaryota</taxon>
        <taxon>Metazoa</taxon>
        <taxon>Ecdysozoa</taxon>
        <taxon>Nematoda</taxon>
        <taxon>Chromadorea</taxon>
        <taxon>Rhabditida</taxon>
        <taxon>Tylenchina</taxon>
        <taxon>Tylenchomorpha</taxon>
        <taxon>Tylenchoidea</taxon>
        <taxon>Meloidogynidae</taxon>
        <taxon>Meloidogyninae</taxon>
        <taxon>Meloidogyne</taxon>
    </lineage>
</organism>
<feature type="non-terminal residue" evidence="2">
    <location>
        <position position="1"/>
    </location>
</feature>
<reference evidence="2" key="1">
    <citation type="journal article" date="2020" name="Ecol. Evol.">
        <title>Genome structure and content of the rice root-knot nematode (Meloidogyne graminicola).</title>
        <authorList>
            <person name="Phan N.T."/>
            <person name="Danchin E.G.J."/>
            <person name="Klopp C."/>
            <person name="Perfus-Barbeoch L."/>
            <person name="Kozlowski D.K."/>
            <person name="Koutsovoulos G.D."/>
            <person name="Lopez-Roques C."/>
            <person name="Bouchez O."/>
            <person name="Zahm M."/>
            <person name="Besnard G."/>
            <person name="Bellafiore S."/>
        </authorList>
    </citation>
    <scope>NUCLEOTIDE SEQUENCE</scope>
    <source>
        <strain evidence="2">VN-18</strain>
    </source>
</reference>
<keyword evidence="3" id="KW-1185">Reference proteome</keyword>
<evidence type="ECO:0000313" key="2">
    <source>
        <dbReference type="EMBL" id="KAF7632435.1"/>
    </source>
</evidence>
<gene>
    <name evidence="2" type="ORF">Mgra_00008130</name>
</gene>
<protein>
    <submittedName>
        <fullName evidence="2">Putative esophageal gland cell secretory protein 2</fullName>
    </submittedName>
</protein>
<sequence length="174" mass="20206">DCSWENENHYKCEDKSKYCKEWGKFCENVFLHKCVRKACPKECKVCHSSNEDPKIPIITTTTQSIQNSTVGMTTKNILQTTNNQILTTNEYTETTTTINDYNNDIELTTEEIESSTSTTTMLLKNTTISYLIMLTTPIEEITDEEFKDAKKMKCKSCNAKRKKLNEIYDKYYPK</sequence>
<dbReference type="Proteomes" id="UP000605970">
    <property type="component" value="Unassembled WGS sequence"/>
</dbReference>
<name>A0A8S9ZGN0_9BILA</name>
<dbReference type="OrthoDB" id="5821662at2759"/>
<dbReference type="AlphaFoldDB" id="A0A8S9ZGN0"/>
<accession>A0A8S9ZGN0</accession>
<feature type="domain" description="ShKT" evidence="1">
    <location>
        <begin position="11"/>
        <end position="46"/>
    </location>
</feature>
<dbReference type="EMBL" id="JABEBT010000102">
    <property type="protein sequence ID" value="KAF7632435.1"/>
    <property type="molecule type" value="Genomic_DNA"/>
</dbReference>
<feature type="non-terminal residue" evidence="2">
    <location>
        <position position="174"/>
    </location>
</feature>
<dbReference type="Pfam" id="PF01549">
    <property type="entry name" value="ShK"/>
    <property type="match status" value="1"/>
</dbReference>
<evidence type="ECO:0000259" key="1">
    <source>
        <dbReference type="Pfam" id="PF01549"/>
    </source>
</evidence>
<comment type="caution">
    <text evidence="2">The sequence shown here is derived from an EMBL/GenBank/DDBJ whole genome shotgun (WGS) entry which is preliminary data.</text>
</comment>
<dbReference type="InterPro" id="IPR003582">
    <property type="entry name" value="ShKT_dom"/>
</dbReference>
<evidence type="ECO:0000313" key="3">
    <source>
        <dbReference type="Proteomes" id="UP000605970"/>
    </source>
</evidence>
<proteinExistence type="predicted"/>